<dbReference type="SUPFAM" id="SSF55781">
    <property type="entry name" value="GAF domain-like"/>
    <property type="match status" value="1"/>
</dbReference>
<dbReference type="SUPFAM" id="SSF55874">
    <property type="entry name" value="ATPase domain of HSP90 chaperone/DNA topoisomerase II/histidine kinase"/>
    <property type="match status" value="1"/>
</dbReference>
<dbReference type="GeneID" id="14210190"/>
<reference evidence="11 12" key="1">
    <citation type="submission" date="2016-10" db="EMBL/GenBank/DDBJ databases">
        <authorList>
            <person name="de Groot N.N."/>
        </authorList>
    </citation>
    <scope>NUCLEOTIDE SEQUENCE [LARGE SCALE GENOMIC DNA]</scope>
    <source>
        <strain evidence="11 12">SP2</strain>
    </source>
</reference>
<evidence type="ECO:0000256" key="5">
    <source>
        <dbReference type="ARBA" id="ARBA00022777"/>
    </source>
</evidence>
<dbReference type="Pfam" id="PF01590">
    <property type="entry name" value="GAF"/>
    <property type="match status" value="1"/>
</dbReference>
<dbReference type="SMART" id="SM00387">
    <property type="entry name" value="HATPase_c"/>
    <property type="match status" value="1"/>
</dbReference>
<sequence length="983" mass="111071">MTSASLTESLQEVLALFDAGGAPLTTTEVTEQVSCGHQSADERLERLVDHGWLETKTVGGSGRVWWRPAAADDSEEKESERRQGTQTARPNRQRDELEGELDEVLERISDGFYALDENLRFLVLNSHAMDVLGLDESATGTDIRDIVTLTDPFENALSNALETQEPVVLEDYYDPVDRWFHTAIYPSESGLSVYFREITDQKNRERKLQRYEKTIETIWDGVVTLDDDDRFVMVNEAFCEMTGYEREELQGAPATLVHDETIIERATATTGDSLGDEREYVSLEFELETASDETIPVEGRFGPYELADGSVGRTGVFRDVTERKERERALEESERRYRTLVEHFPDGAVGLFDEDLKYTAIGGRLLDGVGVDEADRIGNSVYEIYPDALLEEVEPYFEAALDGESNSFEVEFHDRCFHAYTLPVRRADDGIFGGMLVVQDVTERREYERQLEEYQRWTETLIENFPNGVAALVDEDLHYVTFGGTPEGDVDASRDELEGAPVREVLPQRLANIVVPHYEAALNGDPSEFEETIDDQVYQFRFVPVRDDDGDVFAATATSQEITEHKERERALGRRARQQQAVADLGQFALETDDLDELMSETVQQVADVLDNEYCKVLDLRPDEQELLLREGVGWHDGIVGDATVSAVEADSQAAYTLANDHPIVVEDLETETRFSGPDLLRTHDVHSGISTIIGPFGDAWGILGTHDTDRRAFTDQDVTFVQSVANILAEAIERNQYQQEREELVRDLEKSNERLEESNEQLERFAYAASHDLQEPLRMISSYLQLIDRRYRDAFDEDGTEFLEFAIDGADRMRDMIDGLLAYSRVETAGDAFESVDLNDVLETTRDDLRLRIEESDAEITVDDLPRVEGDAGQLRQVFQNLLSNAIEYSGEQPPQIDVTADREGTDWVVSVHDDGIGIDPDEQEHIFEVFERLHAHGEHQGTGIGLALCQRIVERHNGEIWVESEPGDGTIFRFTLPATET</sequence>
<dbReference type="InterPro" id="IPR029016">
    <property type="entry name" value="GAF-like_dom_sf"/>
</dbReference>
<dbReference type="OrthoDB" id="106630at2157"/>
<accession>A0A1I3J1V0</accession>
<evidence type="ECO:0000256" key="1">
    <source>
        <dbReference type="ARBA" id="ARBA00000085"/>
    </source>
</evidence>
<dbReference type="PANTHER" id="PTHR43304:SF1">
    <property type="entry name" value="PAC DOMAIN-CONTAINING PROTEIN"/>
    <property type="match status" value="1"/>
</dbReference>
<dbReference type="InterPro" id="IPR005467">
    <property type="entry name" value="His_kinase_dom"/>
</dbReference>
<keyword evidence="6" id="KW-0175">Coiled coil</keyword>
<name>A0A1I3J1V0_9EURY</name>
<comment type="catalytic activity">
    <reaction evidence="1">
        <text>ATP + protein L-histidine = ADP + protein N-phospho-L-histidine.</text>
        <dbReference type="EC" id="2.7.13.3"/>
    </reaction>
</comment>
<keyword evidence="5" id="KW-0418">Kinase</keyword>
<evidence type="ECO:0000256" key="6">
    <source>
        <dbReference type="SAM" id="Coils"/>
    </source>
</evidence>
<dbReference type="InterPro" id="IPR003594">
    <property type="entry name" value="HATPase_dom"/>
</dbReference>
<feature type="domain" description="PAS" evidence="9">
    <location>
        <begin position="207"/>
        <end position="260"/>
    </location>
</feature>
<keyword evidence="4" id="KW-0808">Transferase</keyword>
<dbReference type="RefSeq" id="WP_005581066.1">
    <property type="nucleotide sequence ID" value="NZ_FORO01000001.1"/>
</dbReference>
<protein>
    <recommendedName>
        <fullName evidence="2">histidine kinase</fullName>
        <ecNumber evidence="2">2.7.13.3</ecNumber>
    </recommendedName>
</protein>
<dbReference type="PROSITE" id="PS50109">
    <property type="entry name" value="HIS_KIN"/>
    <property type="match status" value="1"/>
</dbReference>
<dbReference type="InterPro" id="IPR013656">
    <property type="entry name" value="PAS_4"/>
</dbReference>
<gene>
    <name evidence="11" type="ORF">SAMN05443661_101235</name>
</gene>
<evidence type="ECO:0000313" key="12">
    <source>
        <dbReference type="Proteomes" id="UP000182829"/>
    </source>
</evidence>
<dbReference type="Pfam" id="PF08448">
    <property type="entry name" value="PAS_4"/>
    <property type="match status" value="3"/>
</dbReference>
<dbReference type="InterPro" id="IPR052162">
    <property type="entry name" value="Sensor_kinase/Photoreceptor"/>
</dbReference>
<evidence type="ECO:0000259" key="8">
    <source>
        <dbReference type="PROSITE" id="PS50109"/>
    </source>
</evidence>
<dbReference type="InterPro" id="IPR000014">
    <property type="entry name" value="PAS"/>
</dbReference>
<dbReference type="AlphaFoldDB" id="A0A1I3J1V0"/>
<evidence type="ECO:0000313" key="11">
    <source>
        <dbReference type="EMBL" id="SFI54149.1"/>
    </source>
</evidence>
<dbReference type="NCBIfam" id="TIGR00229">
    <property type="entry name" value="sensory_box"/>
    <property type="match status" value="2"/>
</dbReference>
<feature type="domain" description="Histidine kinase" evidence="8">
    <location>
        <begin position="769"/>
        <end position="982"/>
    </location>
</feature>
<dbReference type="Gene3D" id="1.10.287.130">
    <property type="match status" value="1"/>
</dbReference>
<dbReference type="InterPro" id="IPR036097">
    <property type="entry name" value="HisK_dim/P_sf"/>
</dbReference>
<dbReference type="Pfam" id="PF02518">
    <property type="entry name" value="HATPase_c"/>
    <property type="match status" value="1"/>
</dbReference>
<dbReference type="InterPro" id="IPR000700">
    <property type="entry name" value="PAS-assoc_C"/>
</dbReference>
<evidence type="ECO:0000256" key="2">
    <source>
        <dbReference type="ARBA" id="ARBA00012438"/>
    </source>
</evidence>
<keyword evidence="3" id="KW-0597">Phosphoprotein</keyword>
<dbReference type="SMART" id="SM00388">
    <property type="entry name" value="HisKA"/>
    <property type="match status" value="1"/>
</dbReference>
<dbReference type="SUPFAM" id="SSF55785">
    <property type="entry name" value="PYP-like sensor domain (PAS domain)"/>
    <property type="match status" value="4"/>
</dbReference>
<dbReference type="InterPro" id="IPR035965">
    <property type="entry name" value="PAS-like_dom_sf"/>
</dbReference>
<evidence type="ECO:0000256" key="7">
    <source>
        <dbReference type="SAM" id="MobiDB-lite"/>
    </source>
</evidence>
<dbReference type="PRINTS" id="PR00344">
    <property type="entry name" value="BCTRLSENSOR"/>
</dbReference>
<dbReference type="PROSITE" id="PS50113">
    <property type="entry name" value="PAC"/>
    <property type="match status" value="2"/>
</dbReference>
<organism evidence="11 12">
    <name type="scientific">Natronobacterium gregoryi</name>
    <dbReference type="NCBI Taxonomy" id="44930"/>
    <lineage>
        <taxon>Archaea</taxon>
        <taxon>Methanobacteriati</taxon>
        <taxon>Methanobacteriota</taxon>
        <taxon>Stenosarchaea group</taxon>
        <taxon>Halobacteria</taxon>
        <taxon>Halobacteriales</taxon>
        <taxon>Natrialbaceae</taxon>
        <taxon>Natronobacterium</taxon>
    </lineage>
</organism>
<evidence type="ECO:0000256" key="3">
    <source>
        <dbReference type="ARBA" id="ARBA00022553"/>
    </source>
</evidence>
<feature type="domain" description="PAC" evidence="10">
    <location>
        <begin position="391"/>
        <end position="453"/>
    </location>
</feature>
<dbReference type="CDD" id="cd00082">
    <property type="entry name" value="HisKA"/>
    <property type="match status" value="1"/>
</dbReference>
<dbReference type="Proteomes" id="UP000182829">
    <property type="component" value="Unassembled WGS sequence"/>
</dbReference>
<dbReference type="InterPro" id="IPR036890">
    <property type="entry name" value="HATPase_C_sf"/>
</dbReference>
<dbReference type="Gene3D" id="3.30.565.10">
    <property type="entry name" value="Histidine kinase-like ATPase, C-terminal domain"/>
    <property type="match status" value="1"/>
</dbReference>
<dbReference type="SMART" id="SM00065">
    <property type="entry name" value="GAF"/>
    <property type="match status" value="1"/>
</dbReference>
<proteinExistence type="predicted"/>
<feature type="domain" description="PAC" evidence="10">
    <location>
        <begin position="281"/>
        <end position="332"/>
    </location>
</feature>
<dbReference type="Gene3D" id="3.30.450.40">
    <property type="match status" value="1"/>
</dbReference>
<dbReference type="EMBL" id="FORO01000001">
    <property type="protein sequence ID" value="SFI54149.1"/>
    <property type="molecule type" value="Genomic_DNA"/>
</dbReference>
<evidence type="ECO:0000256" key="4">
    <source>
        <dbReference type="ARBA" id="ARBA00022679"/>
    </source>
</evidence>
<dbReference type="Gene3D" id="3.30.450.20">
    <property type="entry name" value="PAS domain"/>
    <property type="match status" value="4"/>
</dbReference>
<dbReference type="InterPro" id="IPR003661">
    <property type="entry name" value="HisK_dim/P_dom"/>
</dbReference>
<dbReference type="FunFam" id="3.30.565.10:FF:000006">
    <property type="entry name" value="Sensor histidine kinase WalK"/>
    <property type="match status" value="1"/>
</dbReference>
<feature type="region of interest" description="Disordered" evidence="7">
    <location>
        <begin position="68"/>
        <end position="96"/>
    </location>
</feature>
<dbReference type="SMART" id="SM00091">
    <property type="entry name" value="PAS"/>
    <property type="match status" value="3"/>
</dbReference>
<evidence type="ECO:0000259" key="10">
    <source>
        <dbReference type="PROSITE" id="PS50113"/>
    </source>
</evidence>
<dbReference type="PANTHER" id="PTHR43304">
    <property type="entry name" value="PHYTOCHROME-LIKE PROTEIN CPH1"/>
    <property type="match status" value="1"/>
</dbReference>
<dbReference type="Pfam" id="PF13426">
    <property type="entry name" value="PAS_9"/>
    <property type="match status" value="1"/>
</dbReference>
<dbReference type="InterPro" id="IPR004358">
    <property type="entry name" value="Sig_transdc_His_kin-like_C"/>
</dbReference>
<evidence type="ECO:0000259" key="9">
    <source>
        <dbReference type="PROSITE" id="PS50112"/>
    </source>
</evidence>
<feature type="coiled-coil region" evidence="6">
    <location>
        <begin position="735"/>
        <end position="769"/>
    </location>
</feature>
<dbReference type="GO" id="GO:0000155">
    <property type="term" value="F:phosphorelay sensor kinase activity"/>
    <property type="evidence" value="ECO:0007669"/>
    <property type="project" value="InterPro"/>
</dbReference>
<dbReference type="CDD" id="cd00130">
    <property type="entry name" value="PAS"/>
    <property type="match status" value="1"/>
</dbReference>
<dbReference type="Pfam" id="PF00512">
    <property type="entry name" value="HisKA"/>
    <property type="match status" value="1"/>
</dbReference>
<dbReference type="EC" id="2.7.13.3" evidence="2"/>
<dbReference type="SUPFAM" id="SSF47384">
    <property type="entry name" value="Homodimeric domain of signal transducing histidine kinase"/>
    <property type="match status" value="1"/>
</dbReference>
<dbReference type="InterPro" id="IPR003018">
    <property type="entry name" value="GAF"/>
</dbReference>
<dbReference type="PROSITE" id="PS50112">
    <property type="entry name" value="PAS"/>
    <property type="match status" value="1"/>
</dbReference>